<dbReference type="PANTHER" id="PTHR30472:SF27">
    <property type="entry name" value="PETROBACTIN IMPORT SYSTEM PERMEASE PROTEIN YCLN"/>
    <property type="match status" value="1"/>
</dbReference>
<keyword evidence="3" id="KW-0813">Transport</keyword>
<proteinExistence type="inferred from homology"/>
<keyword evidence="6 8" id="KW-1133">Transmembrane helix</keyword>
<evidence type="ECO:0000256" key="7">
    <source>
        <dbReference type="ARBA" id="ARBA00023136"/>
    </source>
</evidence>
<dbReference type="CDD" id="cd06550">
    <property type="entry name" value="TM_ABC_iron-siderophores_like"/>
    <property type="match status" value="1"/>
</dbReference>
<evidence type="ECO:0000313" key="9">
    <source>
        <dbReference type="EMBL" id="MBO8462517.1"/>
    </source>
</evidence>
<keyword evidence="4" id="KW-1003">Cell membrane</keyword>
<feature type="transmembrane region" description="Helical" evidence="8">
    <location>
        <begin position="181"/>
        <end position="201"/>
    </location>
</feature>
<evidence type="ECO:0000313" key="10">
    <source>
        <dbReference type="Proteomes" id="UP000823618"/>
    </source>
</evidence>
<feature type="transmembrane region" description="Helical" evidence="8">
    <location>
        <begin position="293"/>
        <end position="311"/>
    </location>
</feature>
<evidence type="ECO:0000256" key="5">
    <source>
        <dbReference type="ARBA" id="ARBA00022692"/>
    </source>
</evidence>
<evidence type="ECO:0000256" key="3">
    <source>
        <dbReference type="ARBA" id="ARBA00022448"/>
    </source>
</evidence>
<evidence type="ECO:0000256" key="6">
    <source>
        <dbReference type="ARBA" id="ARBA00022989"/>
    </source>
</evidence>
<feature type="transmembrane region" description="Helical" evidence="8">
    <location>
        <begin position="134"/>
        <end position="157"/>
    </location>
</feature>
<sequence>MMNLVLLVILMGLSILSIGIGAEEFSFFDLLKGHGQESFLMSISRLPRTLSIIITGAGLSMAGLIMQTITNNKFVSPSTAGTMEWCRLGVAIAILCFGGQATGFKVTFAFLVSLGGTMLFMMLLQGLRVKNAFIVPLVGMMMGNVVSSVTTFFAYQYDIIQNMSSWLQGNFSLIIKGRYEILYLGIPCLILVYVYASRFTIAGMGEEFATGLGLSHKKIVMLGLIIVAFLTSLIVVTIGSIPFIGLIIPNIVSLYHGDNLKGTLFETAMLGAIFVMLCDILGRIVIAPYEISISVIVSVLGSFIFIILLFWKNKKGGAA</sequence>
<dbReference type="InterPro" id="IPR000522">
    <property type="entry name" value="ABC_transptr_permease_BtuC"/>
</dbReference>
<keyword evidence="7 8" id="KW-0472">Membrane</keyword>
<gene>
    <name evidence="9" type="ORF">IAC13_01135</name>
</gene>
<reference evidence="9" key="2">
    <citation type="journal article" date="2021" name="PeerJ">
        <title>Extensive microbial diversity within the chicken gut microbiome revealed by metagenomics and culture.</title>
        <authorList>
            <person name="Gilroy R."/>
            <person name="Ravi A."/>
            <person name="Getino M."/>
            <person name="Pursley I."/>
            <person name="Horton D.L."/>
            <person name="Alikhan N.F."/>
            <person name="Baker D."/>
            <person name="Gharbi K."/>
            <person name="Hall N."/>
            <person name="Watson M."/>
            <person name="Adriaenssens E.M."/>
            <person name="Foster-Nyarko E."/>
            <person name="Jarju S."/>
            <person name="Secka A."/>
            <person name="Antonio M."/>
            <person name="Oren A."/>
            <person name="Chaudhuri R.R."/>
            <person name="La Ragione R."/>
            <person name="Hildebrand F."/>
            <person name="Pallen M.J."/>
        </authorList>
    </citation>
    <scope>NUCLEOTIDE SEQUENCE</scope>
    <source>
        <strain evidence="9">E3-2379</strain>
    </source>
</reference>
<evidence type="ECO:0000256" key="8">
    <source>
        <dbReference type="SAM" id="Phobius"/>
    </source>
</evidence>
<dbReference type="GO" id="GO:0033214">
    <property type="term" value="P:siderophore-iron import into cell"/>
    <property type="evidence" value="ECO:0007669"/>
    <property type="project" value="TreeGrafter"/>
</dbReference>
<dbReference type="InterPro" id="IPR037294">
    <property type="entry name" value="ABC_BtuC-like"/>
</dbReference>
<accession>A0A9D9HY74</accession>
<comment type="caution">
    <text evidence="9">The sequence shown here is derived from an EMBL/GenBank/DDBJ whole genome shotgun (WGS) entry which is preliminary data.</text>
</comment>
<organism evidence="9 10">
    <name type="scientific">Candidatus Scybalomonas excrementavium</name>
    <dbReference type="NCBI Taxonomy" id="2840943"/>
    <lineage>
        <taxon>Bacteria</taxon>
        <taxon>Bacillati</taxon>
        <taxon>Bacillota</taxon>
        <taxon>Clostridia</taxon>
        <taxon>Lachnospirales</taxon>
        <taxon>Lachnospiraceae</taxon>
        <taxon>Lachnospiraceae incertae sedis</taxon>
        <taxon>Candidatus Scybalomonas</taxon>
    </lineage>
</organism>
<protein>
    <submittedName>
        <fullName evidence="9">Iron chelate uptake ABC transporter family permease subunit</fullName>
    </submittedName>
</protein>
<keyword evidence="5 8" id="KW-0812">Transmembrane</keyword>
<evidence type="ECO:0000256" key="1">
    <source>
        <dbReference type="ARBA" id="ARBA00004651"/>
    </source>
</evidence>
<evidence type="ECO:0000256" key="4">
    <source>
        <dbReference type="ARBA" id="ARBA00022475"/>
    </source>
</evidence>
<feature type="transmembrane region" description="Helical" evidence="8">
    <location>
        <begin position="45"/>
        <end position="65"/>
    </location>
</feature>
<reference evidence="9" key="1">
    <citation type="submission" date="2020-10" db="EMBL/GenBank/DDBJ databases">
        <authorList>
            <person name="Gilroy R."/>
        </authorList>
    </citation>
    <scope>NUCLEOTIDE SEQUENCE</scope>
    <source>
        <strain evidence="9">E3-2379</strain>
    </source>
</reference>
<dbReference type="SUPFAM" id="SSF81345">
    <property type="entry name" value="ABC transporter involved in vitamin B12 uptake, BtuC"/>
    <property type="match status" value="1"/>
</dbReference>
<evidence type="ECO:0000256" key="2">
    <source>
        <dbReference type="ARBA" id="ARBA00007935"/>
    </source>
</evidence>
<name>A0A9D9HY74_9FIRM</name>
<comment type="similarity">
    <text evidence="2">Belongs to the binding-protein-dependent transport system permease family. FecCD subfamily.</text>
</comment>
<dbReference type="Proteomes" id="UP000823618">
    <property type="component" value="Unassembled WGS sequence"/>
</dbReference>
<dbReference type="GO" id="GO:0022857">
    <property type="term" value="F:transmembrane transporter activity"/>
    <property type="evidence" value="ECO:0007669"/>
    <property type="project" value="InterPro"/>
</dbReference>
<feature type="transmembrane region" description="Helical" evidence="8">
    <location>
        <begin position="85"/>
        <end position="102"/>
    </location>
</feature>
<dbReference type="Pfam" id="PF01032">
    <property type="entry name" value="FecCD"/>
    <property type="match status" value="1"/>
</dbReference>
<comment type="subcellular location">
    <subcellularLocation>
        <location evidence="1">Cell membrane</location>
        <topology evidence="1">Multi-pass membrane protein</topology>
    </subcellularLocation>
</comment>
<dbReference type="EMBL" id="JADIML010000030">
    <property type="protein sequence ID" value="MBO8462517.1"/>
    <property type="molecule type" value="Genomic_DNA"/>
</dbReference>
<dbReference type="AlphaFoldDB" id="A0A9D9HY74"/>
<feature type="transmembrane region" description="Helical" evidence="8">
    <location>
        <begin position="268"/>
        <end position="286"/>
    </location>
</feature>
<dbReference type="PANTHER" id="PTHR30472">
    <property type="entry name" value="FERRIC ENTEROBACTIN TRANSPORT SYSTEM PERMEASE PROTEIN"/>
    <property type="match status" value="1"/>
</dbReference>
<feature type="transmembrane region" description="Helical" evidence="8">
    <location>
        <begin position="222"/>
        <end position="248"/>
    </location>
</feature>
<dbReference type="Gene3D" id="1.10.3470.10">
    <property type="entry name" value="ABC transporter involved in vitamin B12 uptake, BtuC"/>
    <property type="match status" value="1"/>
</dbReference>
<dbReference type="GO" id="GO:0005886">
    <property type="term" value="C:plasma membrane"/>
    <property type="evidence" value="ECO:0007669"/>
    <property type="project" value="UniProtKB-SubCell"/>
</dbReference>